<evidence type="ECO:0000313" key="4">
    <source>
        <dbReference type="Proteomes" id="UP000193827"/>
    </source>
</evidence>
<dbReference type="AlphaFoldDB" id="A0A1Y5RBF1"/>
<dbReference type="Pfam" id="PF12804">
    <property type="entry name" value="NTP_transf_3"/>
    <property type="match status" value="1"/>
</dbReference>
<dbReference type="InterPro" id="IPR029044">
    <property type="entry name" value="Nucleotide-diphossugar_trans"/>
</dbReference>
<name>A0A1Y5RBF1_9RHOB</name>
<organism evidence="3 4">
    <name type="scientific">Roseovarius litorisediminis</name>
    <dbReference type="NCBI Taxonomy" id="1312363"/>
    <lineage>
        <taxon>Bacteria</taxon>
        <taxon>Pseudomonadati</taxon>
        <taxon>Pseudomonadota</taxon>
        <taxon>Alphaproteobacteria</taxon>
        <taxon>Rhodobacterales</taxon>
        <taxon>Roseobacteraceae</taxon>
        <taxon>Roseovarius</taxon>
    </lineage>
</organism>
<dbReference type="Proteomes" id="UP000193827">
    <property type="component" value="Unassembled WGS sequence"/>
</dbReference>
<protein>
    <submittedName>
        <fullName evidence="3">Purine catabolism protein PucB</fullName>
    </submittedName>
</protein>
<feature type="domain" description="MobA-like NTP transferase" evidence="2">
    <location>
        <begin position="7"/>
        <end position="166"/>
    </location>
</feature>
<reference evidence="3 4" key="1">
    <citation type="submission" date="2017-03" db="EMBL/GenBank/DDBJ databases">
        <authorList>
            <person name="Afonso C.L."/>
            <person name="Miller P.J."/>
            <person name="Scott M.A."/>
            <person name="Spackman E."/>
            <person name="Goraichik I."/>
            <person name="Dimitrov K.M."/>
            <person name="Suarez D.L."/>
            <person name="Swayne D.E."/>
        </authorList>
    </citation>
    <scope>NUCLEOTIDE SEQUENCE [LARGE SCALE GENOMIC DNA]</scope>
    <source>
        <strain evidence="3 4">CECT 8287</strain>
    </source>
</reference>
<accession>A0A1Y5RBF1</accession>
<sequence length="199" mass="21720">MTEIAILIPAAGASLRMEGRDKLLEQVDGQPLLLRQVRMALGTGAPVLVALPPNRPDRLAALRTAVDDRLDIVTVQKASEGMAASIRAGAEWAKSLTVRGLMILPADMPNLQTSDLKAMMHAFANDHILRATDAADTPGHPVIFPKRLFFKLTQLQGDTGARDLLQGERVVAFALPDDRATLDLDTPEAWADWRQKSKR</sequence>
<dbReference type="EMBL" id="FWFL01000001">
    <property type="protein sequence ID" value="SLN13468.1"/>
    <property type="molecule type" value="Genomic_DNA"/>
</dbReference>
<proteinExistence type="predicted"/>
<dbReference type="PANTHER" id="PTHR43777">
    <property type="entry name" value="MOLYBDENUM COFACTOR CYTIDYLYLTRANSFERASE"/>
    <property type="match status" value="1"/>
</dbReference>
<dbReference type="InterPro" id="IPR025877">
    <property type="entry name" value="MobA-like_NTP_Trfase"/>
</dbReference>
<dbReference type="OrthoDB" id="9779263at2"/>
<dbReference type="Gene3D" id="3.90.550.10">
    <property type="entry name" value="Spore Coat Polysaccharide Biosynthesis Protein SpsA, Chain A"/>
    <property type="match status" value="1"/>
</dbReference>
<dbReference type="RefSeq" id="WP_085890774.1">
    <property type="nucleotide sequence ID" value="NZ_FWFL01000001.1"/>
</dbReference>
<dbReference type="SUPFAM" id="SSF53448">
    <property type="entry name" value="Nucleotide-diphospho-sugar transferases"/>
    <property type="match status" value="1"/>
</dbReference>
<evidence type="ECO:0000256" key="1">
    <source>
        <dbReference type="ARBA" id="ARBA00022842"/>
    </source>
</evidence>
<gene>
    <name evidence="3" type="primary">pucB</name>
    <name evidence="3" type="ORF">PEL8287_00524</name>
</gene>
<dbReference type="GO" id="GO:0016779">
    <property type="term" value="F:nucleotidyltransferase activity"/>
    <property type="evidence" value="ECO:0007669"/>
    <property type="project" value="UniProtKB-ARBA"/>
</dbReference>
<dbReference type="PANTHER" id="PTHR43777:SF1">
    <property type="entry name" value="MOLYBDENUM COFACTOR CYTIDYLYLTRANSFERASE"/>
    <property type="match status" value="1"/>
</dbReference>
<keyword evidence="4" id="KW-1185">Reference proteome</keyword>
<evidence type="ECO:0000313" key="3">
    <source>
        <dbReference type="EMBL" id="SLN13468.1"/>
    </source>
</evidence>
<evidence type="ECO:0000259" key="2">
    <source>
        <dbReference type="Pfam" id="PF12804"/>
    </source>
</evidence>
<dbReference type="CDD" id="cd04182">
    <property type="entry name" value="GT_2_like_f"/>
    <property type="match status" value="1"/>
</dbReference>
<keyword evidence="1" id="KW-0460">Magnesium</keyword>